<keyword evidence="5" id="KW-1185">Reference proteome</keyword>
<accession>A0ABC8K2K5</accession>
<evidence type="ECO:0000313" key="5">
    <source>
        <dbReference type="Proteomes" id="UP001642260"/>
    </source>
</evidence>
<dbReference type="Pfam" id="PF00646">
    <property type="entry name" value="F-box"/>
    <property type="match status" value="1"/>
</dbReference>
<dbReference type="EMBL" id="CAKOAT010176489">
    <property type="protein sequence ID" value="CAH8352718.1"/>
    <property type="molecule type" value="Genomic_DNA"/>
</dbReference>
<evidence type="ECO:0000256" key="1">
    <source>
        <dbReference type="ARBA" id="ARBA00022441"/>
    </source>
</evidence>
<comment type="caution">
    <text evidence="4">The sequence shown here is derived from an EMBL/GenBank/DDBJ whole genome shotgun (WGS) entry which is preliminary data.</text>
</comment>
<keyword evidence="2" id="KW-0677">Repeat</keyword>
<dbReference type="Gene3D" id="2.120.10.80">
    <property type="entry name" value="Kelch-type beta propeller"/>
    <property type="match status" value="1"/>
</dbReference>
<reference evidence="4 5" key="1">
    <citation type="submission" date="2022-03" db="EMBL/GenBank/DDBJ databases">
        <authorList>
            <person name="Macdonald S."/>
            <person name="Ahmed S."/>
            <person name="Newling K."/>
        </authorList>
    </citation>
    <scope>NUCLEOTIDE SEQUENCE [LARGE SCALE GENOMIC DNA]</scope>
</reference>
<organism evidence="4 5">
    <name type="scientific">Eruca vesicaria subsp. sativa</name>
    <name type="common">Garden rocket</name>
    <name type="synonym">Eruca sativa</name>
    <dbReference type="NCBI Taxonomy" id="29727"/>
    <lineage>
        <taxon>Eukaryota</taxon>
        <taxon>Viridiplantae</taxon>
        <taxon>Streptophyta</taxon>
        <taxon>Embryophyta</taxon>
        <taxon>Tracheophyta</taxon>
        <taxon>Spermatophyta</taxon>
        <taxon>Magnoliopsida</taxon>
        <taxon>eudicotyledons</taxon>
        <taxon>Gunneridae</taxon>
        <taxon>Pentapetalae</taxon>
        <taxon>rosids</taxon>
        <taxon>malvids</taxon>
        <taxon>Brassicales</taxon>
        <taxon>Brassicaceae</taxon>
        <taxon>Brassiceae</taxon>
        <taxon>Eruca</taxon>
    </lineage>
</organism>
<dbReference type="PANTHER" id="PTHR46344">
    <property type="entry name" value="OS02G0202900 PROTEIN"/>
    <property type="match status" value="1"/>
</dbReference>
<gene>
    <name evidence="4" type="ORF">ERUC_LOCUS18726</name>
</gene>
<dbReference type="Pfam" id="PF01344">
    <property type="entry name" value="Kelch_1"/>
    <property type="match status" value="1"/>
</dbReference>
<dbReference type="AlphaFoldDB" id="A0ABC8K2K5"/>
<dbReference type="InterPro" id="IPR001810">
    <property type="entry name" value="F-box_dom"/>
</dbReference>
<dbReference type="SUPFAM" id="SSF117281">
    <property type="entry name" value="Kelch motif"/>
    <property type="match status" value="1"/>
</dbReference>
<feature type="domain" description="F-box" evidence="3">
    <location>
        <begin position="10"/>
        <end position="44"/>
    </location>
</feature>
<dbReference type="PANTHER" id="PTHR46344:SF1">
    <property type="entry name" value="OS02G0504900 PROTEIN"/>
    <property type="match status" value="1"/>
</dbReference>
<evidence type="ECO:0000313" key="4">
    <source>
        <dbReference type="EMBL" id="CAH8352718.1"/>
    </source>
</evidence>
<evidence type="ECO:0000259" key="3">
    <source>
        <dbReference type="Pfam" id="PF00646"/>
    </source>
</evidence>
<dbReference type="Proteomes" id="UP001642260">
    <property type="component" value="Unassembled WGS sequence"/>
</dbReference>
<proteinExistence type="predicted"/>
<name>A0ABC8K2K5_ERUVS</name>
<protein>
    <recommendedName>
        <fullName evidence="3">F-box domain-containing protein</fullName>
    </recommendedName>
</protein>
<dbReference type="InterPro" id="IPR015915">
    <property type="entry name" value="Kelch-typ_b-propeller"/>
</dbReference>
<sequence>MGLLIPGLLNDLAELCLSRIPRSECRIISQVCWRWRRFLRSKHFATARKMTGSVEEFMCVLVDDMYWEVFDGTGNKLGRIPPVPGPLKCGYGLAVLDDRKIVFIGGKYTFRQSKVRGLKVRRPHEARESLFTNDALANVYEFNPATNRWRKLADINIPRHNFAYAVVEGLLYVIRGYSADDVSILNAEVYNPKTNKWSLMDCPHRPDFRGFAFSFNSKLFVVGNGSNFIDIYDPKTETWEELDSGQTLDVYSYTVVKNKVYFMNMNMPEMGVFDPEKNSWSSVDVPPNRFRLRLGKWNNTVILFKPEIQYEVLSHDLDKEDEAKWRKTPIKLSGFDATSVLINI</sequence>
<dbReference type="InterPro" id="IPR006652">
    <property type="entry name" value="Kelch_1"/>
</dbReference>
<evidence type="ECO:0000256" key="2">
    <source>
        <dbReference type="ARBA" id="ARBA00022737"/>
    </source>
</evidence>
<dbReference type="CDD" id="cd22152">
    <property type="entry name" value="F-box_AtAFR-like"/>
    <property type="match status" value="1"/>
</dbReference>
<keyword evidence="1" id="KW-0880">Kelch repeat</keyword>